<evidence type="ECO:0000313" key="1">
    <source>
        <dbReference type="EMBL" id="JAD24007.1"/>
    </source>
</evidence>
<sequence>MNRALRNGGARRLERQTRLEEKGLIAQSSWKHGLFGTTATDVSLMVQLLPCDFSGMR</sequence>
<dbReference type="EMBL" id="GBRH01273888">
    <property type="protein sequence ID" value="JAD24007.1"/>
    <property type="molecule type" value="Transcribed_RNA"/>
</dbReference>
<proteinExistence type="predicted"/>
<reference evidence="1" key="1">
    <citation type="submission" date="2014-09" db="EMBL/GenBank/DDBJ databases">
        <authorList>
            <person name="Magalhaes I.L.F."/>
            <person name="Oliveira U."/>
            <person name="Santos F.R."/>
            <person name="Vidigal T.H.D.A."/>
            <person name="Brescovit A.D."/>
            <person name="Santos A.J."/>
        </authorList>
    </citation>
    <scope>NUCLEOTIDE SEQUENCE</scope>
    <source>
        <tissue evidence="1">Shoot tissue taken approximately 20 cm above the soil surface</tissue>
    </source>
</reference>
<name>A0A0A8YN26_ARUDO</name>
<protein>
    <submittedName>
        <fullName evidence="1">Uncharacterized protein</fullName>
    </submittedName>
</protein>
<dbReference type="AlphaFoldDB" id="A0A0A8YN26"/>
<reference evidence="1" key="2">
    <citation type="journal article" date="2015" name="Data Brief">
        <title>Shoot transcriptome of the giant reed, Arundo donax.</title>
        <authorList>
            <person name="Barrero R.A."/>
            <person name="Guerrero F.D."/>
            <person name="Moolhuijzen P."/>
            <person name="Goolsby J.A."/>
            <person name="Tidwell J."/>
            <person name="Bellgard S.E."/>
            <person name="Bellgard M.I."/>
        </authorList>
    </citation>
    <scope>NUCLEOTIDE SEQUENCE</scope>
    <source>
        <tissue evidence="1">Shoot tissue taken approximately 20 cm above the soil surface</tissue>
    </source>
</reference>
<accession>A0A0A8YN26</accession>
<organism evidence="1">
    <name type="scientific">Arundo donax</name>
    <name type="common">Giant reed</name>
    <name type="synonym">Donax arundinaceus</name>
    <dbReference type="NCBI Taxonomy" id="35708"/>
    <lineage>
        <taxon>Eukaryota</taxon>
        <taxon>Viridiplantae</taxon>
        <taxon>Streptophyta</taxon>
        <taxon>Embryophyta</taxon>
        <taxon>Tracheophyta</taxon>
        <taxon>Spermatophyta</taxon>
        <taxon>Magnoliopsida</taxon>
        <taxon>Liliopsida</taxon>
        <taxon>Poales</taxon>
        <taxon>Poaceae</taxon>
        <taxon>PACMAD clade</taxon>
        <taxon>Arundinoideae</taxon>
        <taxon>Arundineae</taxon>
        <taxon>Arundo</taxon>
    </lineage>
</organism>